<dbReference type="Proteomes" id="UP000641206">
    <property type="component" value="Unassembled WGS sequence"/>
</dbReference>
<comment type="caution">
    <text evidence="2">The sequence shown here is derived from an EMBL/GenBank/DDBJ whole genome shotgun (WGS) entry which is preliminary data.</text>
</comment>
<proteinExistence type="predicted"/>
<sequence length="62" mass="6763">MDQYKDDVDIFQIISATALGITRKPKSSPGNPTAEIEKNTGGKATTRTLGTMERLVKPGQVW</sequence>
<keyword evidence="3" id="KW-1185">Reference proteome</keyword>
<dbReference type="RefSeq" id="WP_229720159.1">
    <property type="nucleotide sequence ID" value="NZ_BMLW01000005.1"/>
</dbReference>
<gene>
    <name evidence="2" type="ORF">GCM10011346_20140</name>
</gene>
<accession>A0ABQ2NUD7</accession>
<evidence type="ECO:0000256" key="1">
    <source>
        <dbReference type="SAM" id="MobiDB-lite"/>
    </source>
</evidence>
<feature type="region of interest" description="Disordered" evidence="1">
    <location>
        <begin position="22"/>
        <end position="43"/>
    </location>
</feature>
<name>A0ABQ2NUD7_9BACI</name>
<organism evidence="2 3">
    <name type="scientific">Oceanobacillus neutriphilus</name>
    <dbReference type="NCBI Taxonomy" id="531815"/>
    <lineage>
        <taxon>Bacteria</taxon>
        <taxon>Bacillati</taxon>
        <taxon>Bacillota</taxon>
        <taxon>Bacilli</taxon>
        <taxon>Bacillales</taxon>
        <taxon>Bacillaceae</taxon>
        <taxon>Oceanobacillus</taxon>
    </lineage>
</organism>
<evidence type="ECO:0000313" key="3">
    <source>
        <dbReference type="Proteomes" id="UP000641206"/>
    </source>
</evidence>
<dbReference type="EMBL" id="BMLW01000005">
    <property type="protein sequence ID" value="GGP10755.1"/>
    <property type="molecule type" value="Genomic_DNA"/>
</dbReference>
<evidence type="ECO:0000313" key="2">
    <source>
        <dbReference type="EMBL" id="GGP10755.1"/>
    </source>
</evidence>
<protein>
    <submittedName>
        <fullName evidence="2">Uncharacterized protein</fullName>
    </submittedName>
</protein>
<reference evidence="3" key="1">
    <citation type="journal article" date="2019" name="Int. J. Syst. Evol. Microbiol.">
        <title>The Global Catalogue of Microorganisms (GCM) 10K type strain sequencing project: providing services to taxonomists for standard genome sequencing and annotation.</title>
        <authorList>
            <consortium name="The Broad Institute Genomics Platform"/>
            <consortium name="The Broad Institute Genome Sequencing Center for Infectious Disease"/>
            <person name="Wu L."/>
            <person name="Ma J."/>
        </authorList>
    </citation>
    <scope>NUCLEOTIDE SEQUENCE [LARGE SCALE GENOMIC DNA]</scope>
    <source>
        <strain evidence="3">CGMCC 1.7693</strain>
    </source>
</reference>